<dbReference type="PANTHER" id="PTHR43750">
    <property type="entry name" value="UDP-GLUCOSE 6-DEHYDROGENASE TUAD"/>
    <property type="match status" value="1"/>
</dbReference>
<accession>A0A1X1YBD0</accession>
<name>A0A1X1YBD0_9MYCO</name>
<dbReference type="EC" id="1.1.1.22" evidence="3 8"/>
<organism evidence="9 10">
    <name type="scientific">Mycobacterium lacus</name>
    <dbReference type="NCBI Taxonomy" id="169765"/>
    <lineage>
        <taxon>Bacteria</taxon>
        <taxon>Bacillati</taxon>
        <taxon>Actinomycetota</taxon>
        <taxon>Actinomycetes</taxon>
        <taxon>Mycobacteriales</taxon>
        <taxon>Mycobacteriaceae</taxon>
        <taxon>Mycobacterium</taxon>
    </lineage>
</organism>
<dbReference type="InterPro" id="IPR017476">
    <property type="entry name" value="UDP-Glc/GDP-Man"/>
</dbReference>
<evidence type="ECO:0000256" key="4">
    <source>
        <dbReference type="ARBA" id="ARBA00023002"/>
    </source>
</evidence>
<dbReference type="EMBL" id="AP022581">
    <property type="protein sequence ID" value="BBX98565.1"/>
    <property type="molecule type" value="Genomic_DNA"/>
</dbReference>
<evidence type="ECO:0000256" key="8">
    <source>
        <dbReference type="PIRNR" id="PIRNR000124"/>
    </source>
</evidence>
<evidence type="ECO:0000256" key="1">
    <source>
        <dbReference type="ARBA" id="ARBA00004701"/>
    </source>
</evidence>
<evidence type="ECO:0000256" key="2">
    <source>
        <dbReference type="ARBA" id="ARBA00006601"/>
    </source>
</evidence>
<dbReference type="AlphaFoldDB" id="A0A1X1YBD0"/>
<dbReference type="InterPro" id="IPR008927">
    <property type="entry name" value="6-PGluconate_DH-like_C_sf"/>
</dbReference>
<dbReference type="GO" id="GO:0000271">
    <property type="term" value="P:polysaccharide biosynthetic process"/>
    <property type="evidence" value="ECO:0007669"/>
    <property type="project" value="InterPro"/>
</dbReference>
<dbReference type="RefSeq" id="WP_085159356.1">
    <property type="nucleotide sequence ID" value="NZ_AP022581.1"/>
</dbReference>
<gene>
    <name evidence="9" type="primary">udgA</name>
    <name evidence="9" type="ORF">MLAC_38590</name>
</gene>
<evidence type="ECO:0000256" key="5">
    <source>
        <dbReference type="ARBA" id="ARBA00023027"/>
    </source>
</evidence>
<keyword evidence="5 8" id="KW-0520">NAD</keyword>
<dbReference type="Gene3D" id="1.20.5.100">
    <property type="entry name" value="Cytochrome c1, transmembrane anchor, C-terminal"/>
    <property type="match status" value="1"/>
</dbReference>
<comment type="function">
    <text evidence="7">Catalyzes the conversion of UDP-glucose into UDP-glucuronate, one of the precursors of teichuronic acid.</text>
</comment>
<dbReference type="NCBIfam" id="TIGR03026">
    <property type="entry name" value="NDP-sugDHase"/>
    <property type="match status" value="1"/>
</dbReference>
<comment type="catalytic activity">
    <reaction evidence="6 8">
        <text>UDP-alpha-D-glucose + 2 NAD(+) + H2O = UDP-alpha-D-glucuronate + 2 NADH + 3 H(+)</text>
        <dbReference type="Rhea" id="RHEA:23596"/>
        <dbReference type="ChEBI" id="CHEBI:15377"/>
        <dbReference type="ChEBI" id="CHEBI:15378"/>
        <dbReference type="ChEBI" id="CHEBI:57540"/>
        <dbReference type="ChEBI" id="CHEBI:57945"/>
        <dbReference type="ChEBI" id="CHEBI:58052"/>
        <dbReference type="ChEBI" id="CHEBI:58885"/>
        <dbReference type="EC" id="1.1.1.22"/>
    </reaction>
</comment>
<dbReference type="STRING" id="169765.AWC15_18725"/>
<dbReference type="Gene3D" id="3.40.50.720">
    <property type="entry name" value="NAD(P)-binding Rossmann-like Domain"/>
    <property type="match status" value="2"/>
</dbReference>
<keyword evidence="10" id="KW-1185">Reference proteome</keyword>
<evidence type="ECO:0000256" key="6">
    <source>
        <dbReference type="ARBA" id="ARBA00047473"/>
    </source>
</evidence>
<dbReference type="Pfam" id="PF03720">
    <property type="entry name" value="UDPG_MGDP_dh_C"/>
    <property type="match status" value="1"/>
</dbReference>
<evidence type="ECO:0000256" key="7">
    <source>
        <dbReference type="ARBA" id="ARBA00053241"/>
    </source>
</evidence>
<dbReference type="GO" id="GO:0051287">
    <property type="term" value="F:NAD binding"/>
    <property type="evidence" value="ECO:0007669"/>
    <property type="project" value="InterPro"/>
</dbReference>
<dbReference type="GO" id="GO:0006065">
    <property type="term" value="P:UDP-glucuronate biosynthetic process"/>
    <property type="evidence" value="ECO:0007669"/>
    <property type="project" value="UniProtKB-UniPathway"/>
</dbReference>
<evidence type="ECO:0000313" key="10">
    <source>
        <dbReference type="Proteomes" id="UP000466396"/>
    </source>
</evidence>
<dbReference type="OrthoDB" id="5193947at2"/>
<dbReference type="InterPro" id="IPR001732">
    <property type="entry name" value="UDP-Glc/GDP-Man_DH_N"/>
</dbReference>
<dbReference type="Pfam" id="PF03721">
    <property type="entry name" value="UDPG_MGDP_dh_N"/>
    <property type="match status" value="1"/>
</dbReference>
<comment type="pathway">
    <text evidence="1">Nucleotide-sugar biosynthesis; UDP-alpha-D-glucuronate biosynthesis; UDP-alpha-D-glucuronate from UDP-alpha-D-glucose: step 1/1.</text>
</comment>
<dbReference type="KEGG" id="mlj:MLAC_38590"/>
<dbReference type="Pfam" id="PF00984">
    <property type="entry name" value="UDPG_MGDP_dh"/>
    <property type="match status" value="1"/>
</dbReference>
<dbReference type="InterPro" id="IPR014026">
    <property type="entry name" value="UDP-Glc/GDP-Man_DH_dimer"/>
</dbReference>
<evidence type="ECO:0000313" key="9">
    <source>
        <dbReference type="EMBL" id="BBX98565.1"/>
    </source>
</evidence>
<dbReference type="GO" id="GO:0003979">
    <property type="term" value="F:UDP-glucose 6-dehydrogenase activity"/>
    <property type="evidence" value="ECO:0007669"/>
    <property type="project" value="UniProtKB-EC"/>
</dbReference>
<dbReference type="PANTHER" id="PTHR43750:SF3">
    <property type="entry name" value="UDP-GLUCOSE 6-DEHYDROGENASE TUAD"/>
    <property type="match status" value="1"/>
</dbReference>
<dbReference type="FunFam" id="3.40.50.720:FF:000193">
    <property type="entry name" value="UDP-glucose 6-dehydrogenase"/>
    <property type="match status" value="1"/>
</dbReference>
<dbReference type="SUPFAM" id="SSF52413">
    <property type="entry name" value="UDP-glucose/GDP-mannose dehydrogenase C-terminal domain"/>
    <property type="match status" value="1"/>
</dbReference>
<dbReference type="PIRSF" id="PIRSF500134">
    <property type="entry name" value="UDPglc_DH_bac"/>
    <property type="match status" value="1"/>
</dbReference>
<protein>
    <recommendedName>
        <fullName evidence="3 8">UDP-glucose 6-dehydrogenase</fullName>
        <ecNumber evidence="3 8">1.1.1.22</ecNumber>
    </recommendedName>
</protein>
<comment type="similarity">
    <text evidence="2 8">Belongs to the UDP-glucose/GDP-mannose dehydrogenase family.</text>
</comment>
<dbReference type="InterPro" id="IPR036291">
    <property type="entry name" value="NAD(P)-bd_dom_sf"/>
</dbReference>
<proteinExistence type="inferred from homology"/>
<dbReference type="SUPFAM" id="SSF48179">
    <property type="entry name" value="6-phosphogluconate dehydrogenase C-terminal domain-like"/>
    <property type="match status" value="1"/>
</dbReference>
<dbReference type="SUPFAM" id="SSF51735">
    <property type="entry name" value="NAD(P)-binding Rossmann-fold domains"/>
    <property type="match status" value="1"/>
</dbReference>
<dbReference type="InterPro" id="IPR036220">
    <property type="entry name" value="UDP-Glc/GDP-Man_DH_C_sf"/>
</dbReference>
<dbReference type="FunFam" id="1.20.5.100:FF:000001">
    <property type="entry name" value="UDP-glucose 6-dehydrogenase"/>
    <property type="match status" value="1"/>
</dbReference>
<dbReference type="SMART" id="SM00984">
    <property type="entry name" value="UDPG_MGDP_dh_C"/>
    <property type="match status" value="1"/>
</dbReference>
<dbReference type="Proteomes" id="UP000466396">
    <property type="component" value="Chromosome"/>
</dbReference>
<sequence>MRCTVFGTGYLGATHAVGMAELGHDVVGVDIDPGKVAKLAGGDIPFYEPGLRQLLTDNLAAGRLRFTTDYDVAAEFADVHFLGVGTPQKKGEYGADLRHVHAVIDALVPRLTRPSVLVGKSTVPVGTAAELGRRAGALAARGVDVEIAWNPEFLREGFAVHDTLHPDRIVLGVQDHSTRAEPAVRELYAPLLDGGVPFLVTDLQTAELVKVSANAFLATKISFINAISEVCEAAGADVSLLADALGYDPRIGRQCLNAGLGFGGGCLPKDIRAFMARAGELGADQALTFLREVDSINMRRRTRMVELATAACGGSLLGANIAVLGAAFKPESDDVRDSPALNVAGQLQLNGATVNVYDPKALDNANRLFPTLNYAVSVAEACERADAVLVLTEWREFVDLDPDDLADRVRARVVVDGRNCLDVTRWQRAGWRLFRLGARRAQPAQVLPVA</sequence>
<reference evidence="9 10" key="1">
    <citation type="journal article" date="2019" name="Emerg. Microbes Infect.">
        <title>Comprehensive subspecies identification of 175 nontuberculous mycobacteria species based on 7547 genomic profiles.</title>
        <authorList>
            <person name="Matsumoto Y."/>
            <person name="Kinjo T."/>
            <person name="Motooka D."/>
            <person name="Nabeya D."/>
            <person name="Jung N."/>
            <person name="Uechi K."/>
            <person name="Horii T."/>
            <person name="Iida T."/>
            <person name="Fujita J."/>
            <person name="Nakamura S."/>
        </authorList>
    </citation>
    <scope>NUCLEOTIDE SEQUENCE [LARGE SCALE GENOMIC DNA]</scope>
    <source>
        <strain evidence="9 10">JCM 15657</strain>
    </source>
</reference>
<dbReference type="InterPro" id="IPR028357">
    <property type="entry name" value="UDPglc_DH_bac"/>
</dbReference>
<keyword evidence="4 8" id="KW-0560">Oxidoreductase</keyword>
<dbReference type="FunFam" id="3.40.50.720:FF:000486">
    <property type="entry name" value="UDP-glucose 6-dehydrogenase"/>
    <property type="match status" value="1"/>
</dbReference>
<dbReference type="InterPro" id="IPR014027">
    <property type="entry name" value="UDP-Glc/GDP-Man_DH_C"/>
</dbReference>
<dbReference type="UniPathway" id="UPA00038">
    <property type="reaction ID" value="UER00491"/>
</dbReference>
<dbReference type="PIRSF" id="PIRSF000124">
    <property type="entry name" value="UDPglc_GDPman_dh"/>
    <property type="match status" value="1"/>
</dbReference>
<evidence type="ECO:0000256" key="3">
    <source>
        <dbReference type="ARBA" id="ARBA00012954"/>
    </source>
</evidence>